<feature type="compositionally biased region" description="Polar residues" evidence="1">
    <location>
        <begin position="66"/>
        <end position="77"/>
    </location>
</feature>
<protein>
    <submittedName>
        <fullName evidence="2">Uncharacterized protein</fullName>
    </submittedName>
</protein>
<dbReference type="Proteomes" id="UP000218231">
    <property type="component" value="Unassembled WGS sequence"/>
</dbReference>
<comment type="caution">
    <text evidence="2">The sequence shown here is derived from an EMBL/GenBank/DDBJ whole genome shotgun (WGS) entry which is preliminary data.</text>
</comment>
<accession>A0A2A2LLY9</accession>
<organism evidence="2 3">
    <name type="scientific">Diploscapter pachys</name>
    <dbReference type="NCBI Taxonomy" id="2018661"/>
    <lineage>
        <taxon>Eukaryota</taxon>
        <taxon>Metazoa</taxon>
        <taxon>Ecdysozoa</taxon>
        <taxon>Nematoda</taxon>
        <taxon>Chromadorea</taxon>
        <taxon>Rhabditida</taxon>
        <taxon>Rhabditina</taxon>
        <taxon>Rhabditomorpha</taxon>
        <taxon>Rhabditoidea</taxon>
        <taxon>Rhabditidae</taxon>
        <taxon>Diploscapter</taxon>
    </lineage>
</organism>
<keyword evidence="3" id="KW-1185">Reference proteome</keyword>
<evidence type="ECO:0000313" key="3">
    <source>
        <dbReference type="Proteomes" id="UP000218231"/>
    </source>
</evidence>
<feature type="region of interest" description="Disordered" evidence="1">
    <location>
        <begin position="48"/>
        <end position="89"/>
    </location>
</feature>
<reference evidence="2 3" key="1">
    <citation type="journal article" date="2017" name="Curr. Biol.">
        <title>Genome architecture and evolution of a unichromosomal asexual nematode.</title>
        <authorList>
            <person name="Fradin H."/>
            <person name="Zegar C."/>
            <person name="Gutwein M."/>
            <person name="Lucas J."/>
            <person name="Kovtun M."/>
            <person name="Corcoran D."/>
            <person name="Baugh L.R."/>
            <person name="Kiontke K."/>
            <person name="Gunsalus K."/>
            <person name="Fitch D.H."/>
            <person name="Piano F."/>
        </authorList>
    </citation>
    <scope>NUCLEOTIDE SEQUENCE [LARGE SCALE GENOMIC DNA]</scope>
    <source>
        <strain evidence="2">PF1309</strain>
    </source>
</reference>
<gene>
    <name evidence="2" type="ORF">WR25_18456</name>
</gene>
<dbReference type="AlphaFoldDB" id="A0A2A2LLY9"/>
<sequence>MQMSRNRWATLLGEGRKLDFVWEDMEMLVKWGEIENKGEILRLKRRRKTGIGRGHTQRDNDRITHINENGSGNTNGQHRYEHNTNRHVI</sequence>
<evidence type="ECO:0000256" key="1">
    <source>
        <dbReference type="SAM" id="MobiDB-lite"/>
    </source>
</evidence>
<feature type="compositionally biased region" description="Basic and acidic residues" evidence="1">
    <location>
        <begin position="78"/>
        <end position="89"/>
    </location>
</feature>
<dbReference type="EMBL" id="LIAE01006611">
    <property type="protein sequence ID" value="PAV87007.1"/>
    <property type="molecule type" value="Genomic_DNA"/>
</dbReference>
<name>A0A2A2LLY9_9BILA</name>
<feature type="compositionally biased region" description="Basic and acidic residues" evidence="1">
    <location>
        <begin position="56"/>
        <end position="65"/>
    </location>
</feature>
<evidence type="ECO:0000313" key="2">
    <source>
        <dbReference type="EMBL" id="PAV87007.1"/>
    </source>
</evidence>
<proteinExistence type="predicted"/>